<name>A0AAW1TMM8_9CUCU</name>
<feature type="domain" description="Methyltransferase type 12" evidence="1">
    <location>
        <begin position="38"/>
        <end position="134"/>
    </location>
</feature>
<accession>A0AAW1TMM8</accession>
<protein>
    <recommendedName>
        <fullName evidence="1">Methyltransferase type 12 domain-containing protein</fullName>
    </recommendedName>
</protein>
<evidence type="ECO:0000259" key="1">
    <source>
        <dbReference type="Pfam" id="PF08242"/>
    </source>
</evidence>
<dbReference type="AlphaFoldDB" id="A0AAW1TMM8"/>
<dbReference type="Proteomes" id="UP001431783">
    <property type="component" value="Unassembled WGS sequence"/>
</dbReference>
<comment type="caution">
    <text evidence="2">The sequence shown here is derived from an EMBL/GenBank/DDBJ whole genome shotgun (WGS) entry which is preliminary data.</text>
</comment>
<evidence type="ECO:0000313" key="3">
    <source>
        <dbReference type="Proteomes" id="UP001431783"/>
    </source>
</evidence>
<keyword evidence="3" id="KW-1185">Reference proteome</keyword>
<reference evidence="2 3" key="1">
    <citation type="submission" date="2023-03" db="EMBL/GenBank/DDBJ databases">
        <title>Genome insight into feeding habits of ladybird beetles.</title>
        <authorList>
            <person name="Li H.-S."/>
            <person name="Huang Y.-H."/>
            <person name="Pang H."/>
        </authorList>
    </citation>
    <scope>NUCLEOTIDE SEQUENCE [LARGE SCALE GENOMIC DNA]</scope>
    <source>
        <strain evidence="2">SYSU_2023b</strain>
        <tissue evidence="2">Whole body</tissue>
    </source>
</reference>
<dbReference type="Pfam" id="PF08242">
    <property type="entry name" value="Methyltransf_12"/>
    <property type="match status" value="1"/>
</dbReference>
<evidence type="ECO:0000313" key="2">
    <source>
        <dbReference type="EMBL" id="KAK9872014.1"/>
    </source>
</evidence>
<dbReference type="InterPro" id="IPR029063">
    <property type="entry name" value="SAM-dependent_MTases_sf"/>
</dbReference>
<dbReference type="InterPro" id="IPR013217">
    <property type="entry name" value="Methyltransf_12"/>
</dbReference>
<proteinExistence type="predicted"/>
<organism evidence="2 3">
    <name type="scientific">Henosepilachna vigintioctopunctata</name>
    <dbReference type="NCBI Taxonomy" id="420089"/>
    <lineage>
        <taxon>Eukaryota</taxon>
        <taxon>Metazoa</taxon>
        <taxon>Ecdysozoa</taxon>
        <taxon>Arthropoda</taxon>
        <taxon>Hexapoda</taxon>
        <taxon>Insecta</taxon>
        <taxon>Pterygota</taxon>
        <taxon>Neoptera</taxon>
        <taxon>Endopterygota</taxon>
        <taxon>Coleoptera</taxon>
        <taxon>Polyphaga</taxon>
        <taxon>Cucujiformia</taxon>
        <taxon>Coccinelloidea</taxon>
        <taxon>Coccinellidae</taxon>
        <taxon>Epilachninae</taxon>
        <taxon>Epilachnini</taxon>
        <taxon>Henosepilachna</taxon>
    </lineage>
</organism>
<gene>
    <name evidence="2" type="ORF">WA026_015260</name>
</gene>
<sequence>MSLSPHRFSKVTYHLKRVTEYAQKYFKLFQWKRNSRILDIGSGPGHLLFEIEPLFPKDYSEILCTDMLGEMVNYLNSQKRDPRIKAIQMDIQTTSLPSDLKGRFDFVFSCNSVMYWANIRQSFSNISQLMNGSGQLFFIWTRKGDVHDIYKAMNTIPKWAPYTSEFKNWTNHFDNENPTDTLKTEFERVGIEILKSETMKWPYVDEEKKNLTALFHSLDYVSERIPKSDLDKYKEDYNKLVDEKMISERGSDNKIKWIVPFEFIAVAAKKSYKDFHAFW</sequence>
<dbReference type="EMBL" id="JARQZJ010000008">
    <property type="protein sequence ID" value="KAK9872014.1"/>
    <property type="molecule type" value="Genomic_DNA"/>
</dbReference>
<dbReference type="CDD" id="cd02440">
    <property type="entry name" value="AdoMet_MTases"/>
    <property type="match status" value="1"/>
</dbReference>
<dbReference type="Gene3D" id="3.40.50.150">
    <property type="entry name" value="Vaccinia Virus protein VP39"/>
    <property type="match status" value="1"/>
</dbReference>
<dbReference type="PANTHER" id="PTHR43861:SF1">
    <property type="entry name" value="TRANS-ACONITATE 2-METHYLTRANSFERASE"/>
    <property type="match status" value="1"/>
</dbReference>
<dbReference type="SUPFAM" id="SSF53335">
    <property type="entry name" value="S-adenosyl-L-methionine-dependent methyltransferases"/>
    <property type="match status" value="1"/>
</dbReference>
<dbReference type="PANTHER" id="PTHR43861">
    <property type="entry name" value="TRANS-ACONITATE 2-METHYLTRANSFERASE-RELATED"/>
    <property type="match status" value="1"/>
</dbReference>